<evidence type="ECO:0000259" key="8">
    <source>
        <dbReference type="Pfam" id="PF13850"/>
    </source>
</evidence>
<name>A0A7S4QG23_9STRA</name>
<dbReference type="InterPro" id="IPR012936">
    <property type="entry name" value="Erv_C"/>
</dbReference>
<dbReference type="PANTHER" id="PTHR10984:SF25">
    <property type="entry name" value="ENDOPLASMIC RETICULUM-GOLGI INTERMEDIATE COMPARTMENT PROTEIN 3"/>
    <property type="match status" value="1"/>
</dbReference>
<evidence type="ECO:0000259" key="7">
    <source>
        <dbReference type="Pfam" id="PF07970"/>
    </source>
</evidence>
<dbReference type="GO" id="GO:0016020">
    <property type="term" value="C:membrane"/>
    <property type="evidence" value="ECO:0007669"/>
    <property type="project" value="UniProtKB-SubCell"/>
</dbReference>
<evidence type="ECO:0000313" key="9">
    <source>
        <dbReference type="EMBL" id="CAE4581736.1"/>
    </source>
</evidence>
<comment type="similarity">
    <text evidence="2">Belongs to the ERGIC family.</text>
</comment>
<dbReference type="EMBL" id="HBNS01002365">
    <property type="protein sequence ID" value="CAE4581736.1"/>
    <property type="molecule type" value="Transcribed_RNA"/>
</dbReference>
<feature type="transmembrane region" description="Helical" evidence="6">
    <location>
        <begin position="315"/>
        <end position="340"/>
    </location>
</feature>
<dbReference type="GO" id="GO:0030134">
    <property type="term" value="C:COPII-coated ER to Golgi transport vesicle"/>
    <property type="evidence" value="ECO:0007669"/>
    <property type="project" value="TreeGrafter"/>
</dbReference>
<organism evidence="9">
    <name type="scientific">Ditylum brightwellii</name>
    <dbReference type="NCBI Taxonomy" id="49249"/>
    <lineage>
        <taxon>Eukaryota</taxon>
        <taxon>Sar</taxon>
        <taxon>Stramenopiles</taxon>
        <taxon>Ochrophyta</taxon>
        <taxon>Bacillariophyta</taxon>
        <taxon>Mediophyceae</taxon>
        <taxon>Lithodesmiophycidae</taxon>
        <taxon>Lithodesmiales</taxon>
        <taxon>Lithodesmiaceae</taxon>
        <taxon>Ditylum</taxon>
    </lineage>
</organism>
<evidence type="ECO:0000256" key="6">
    <source>
        <dbReference type="SAM" id="Phobius"/>
    </source>
</evidence>
<evidence type="ECO:0000256" key="1">
    <source>
        <dbReference type="ARBA" id="ARBA00004141"/>
    </source>
</evidence>
<keyword evidence="3 6" id="KW-0812">Transmembrane</keyword>
<accession>A0A7S4QG23</accession>
<dbReference type="GO" id="GO:0005783">
    <property type="term" value="C:endoplasmic reticulum"/>
    <property type="evidence" value="ECO:0007669"/>
    <property type="project" value="TreeGrafter"/>
</dbReference>
<evidence type="ECO:0008006" key="10">
    <source>
        <dbReference type="Google" id="ProtNLM"/>
    </source>
</evidence>
<comment type="subcellular location">
    <subcellularLocation>
        <location evidence="1">Membrane</location>
        <topology evidence="1">Multi-pass membrane protein</topology>
    </subcellularLocation>
</comment>
<protein>
    <recommendedName>
        <fullName evidence="10">Endoplasmic reticulum vesicle transporter C-terminal domain-containing protein</fullName>
    </recommendedName>
</protein>
<dbReference type="InterPro" id="IPR045888">
    <property type="entry name" value="Erv"/>
</dbReference>
<evidence type="ECO:0000256" key="3">
    <source>
        <dbReference type="ARBA" id="ARBA00022692"/>
    </source>
</evidence>
<feature type="domain" description="Endoplasmic reticulum vesicle transporter C-terminal" evidence="7">
    <location>
        <begin position="146"/>
        <end position="336"/>
    </location>
</feature>
<reference evidence="9" key="1">
    <citation type="submission" date="2021-01" db="EMBL/GenBank/DDBJ databases">
        <authorList>
            <person name="Corre E."/>
            <person name="Pelletier E."/>
            <person name="Niang G."/>
            <person name="Scheremetjew M."/>
            <person name="Finn R."/>
            <person name="Kale V."/>
            <person name="Holt S."/>
            <person name="Cochrane G."/>
            <person name="Meng A."/>
            <person name="Brown T."/>
            <person name="Cohen L."/>
        </authorList>
    </citation>
    <scope>NUCLEOTIDE SEQUENCE</scope>
    <source>
        <strain evidence="9">GSO104</strain>
    </source>
</reference>
<sequence length="352" mass="38763">MVVRRGSNMSAYDAFAKPMDGIRTRSTAGGIITLIASATAVILFISQLFLYSQVEHRHSLHLTESKTSSILTPDRSVTSKEINKVMNKIPVEVHVTFPYMKCADMDFSHDNASKSSGNFQKIHGRDTFLMRPPTADEFGKATGWDTSNKINANRQNGCTLKGKIWISKVGGTLEIMMTRDAWRRYASSSMFGITGMGVGDMNTMFGKGRDNVSHYIHSITFGEQYPHTPNPLSDASFVMSEDLGVGVSNINVRLVQTKYKRFGRSPRDMYQVSVAKHIVQPQTLAAQHSSSYPGMSLTYDFTPLTVHHVEQRENFAVFISSLVSIVGGVFVTVGLVGGCLRSSAAVVSKKLD</sequence>
<dbReference type="PANTHER" id="PTHR10984">
    <property type="entry name" value="ENDOPLASMIC RETICULUM-GOLGI INTERMEDIATE COMPARTMENT PROTEIN"/>
    <property type="match status" value="1"/>
</dbReference>
<feature type="domain" description="Endoplasmic reticulum vesicle transporter N-terminal" evidence="8">
    <location>
        <begin position="10"/>
        <end position="107"/>
    </location>
</feature>
<proteinExistence type="inferred from homology"/>
<evidence type="ECO:0000256" key="4">
    <source>
        <dbReference type="ARBA" id="ARBA00022989"/>
    </source>
</evidence>
<keyword evidence="4 6" id="KW-1133">Transmembrane helix</keyword>
<evidence type="ECO:0000256" key="2">
    <source>
        <dbReference type="ARBA" id="ARBA00005648"/>
    </source>
</evidence>
<keyword evidence="5 6" id="KW-0472">Membrane</keyword>
<dbReference type="InterPro" id="IPR039542">
    <property type="entry name" value="Erv_N"/>
</dbReference>
<dbReference type="Pfam" id="PF13850">
    <property type="entry name" value="ERGIC_N"/>
    <property type="match status" value="1"/>
</dbReference>
<gene>
    <name evidence="9" type="ORF">DBRI00130_LOCUS1899</name>
</gene>
<feature type="transmembrane region" description="Helical" evidence="6">
    <location>
        <begin position="27"/>
        <end position="50"/>
    </location>
</feature>
<dbReference type="AlphaFoldDB" id="A0A7S4QG23"/>
<evidence type="ECO:0000256" key="5">
    <source>
        <dbReference type="ARBA" id="ARBA00023136"/>
    </source>
</evidence>
<dbReference type="Pfam" id="PF07970">
    <property type="entry name" value="COPIIcoated_ERV"/>
    <property type="match status" value="1"/>
</dbReference>